<reference evidence="1" key="1">
    <citation type="submission" date="2019-03" db="EMBL/GenBank/DDBJ databases">
        <title>Improved annotation for the trematode Fasciola hepatica.</title>
        <authorList>
            <person name="Choi Y.-J."/>
            <person name="Martin J."/>
            <person name="Mitreva M."/>
        </authorList>
    </citation>
    <scope>NUCLEOTIDE SEQUENCE [LARGE SCALE GENOMIC DNA]</scope>
</reference>
<proteinExistence type="predicted"/>
<organism evidence="1 2">
    <name type="scientific">Fasciola hepatica</name>
    <name type="common">Liver fluke</name>
    <dbReference type="NCBI Taxonomy" id="6192"/>
    <lineage>
        <taxon>Eukaryota</taxon>
        <taxon>Metazoa</taxon>
        <taxon>Spiralia</taxon>
        <taxon>Lophotrochozoa</taxon>
        <taxon>Platyhelminthes</taxon>
        <taxon>Trematoda</taxon>
        <taxon>Digenea</taxon>
        <taxon>Plagiorchiida</taxon>
        <taxon>Echinostomata</taxon>
        <taxon>Echinostomatoidea</taxon>
        <taxon>Fasciolidae</taxon>
        <taxon>Fasciola</taxon>
    </lineage>
</organism>
<gene>
    <name evidence="1" type="ORF">D915_007740</name>
</gene>
<evidence type="ECO:0000313" key="1">
    <source>
        <dbReference type="EMBL" id="THD21653.1"/>
    </source>
</evidence>
<dbReference type="GO" id="GO:0004672">
    <property type="term" value="F:protein kinase activity"/>
    <property type="evidence" value="ECO:0007669"/>
    <property type="project" value="InterPro"/>
</dbReference>
<dbReference type="EMBL" id="JXXN02003362">
    <property type="protein sequence ID" value="THD21653.1"/>
    <property type="molecule type" value="Genomic_DNA"/>
</dbReference>
<dbReference type="SUPFAM" id="SSF56112">
    <property type="entry name" value="Protein kinase-like (PK-like)"/>
    <property type="match status" value="1"/>
</dbReference>
<dbReference type="SMART" id="SM00220">
    <property type="entry name" value="S_TKc"/>
    <property type="match status" value="1"/>
</dbReference>
<dbReference type="InterPro" id="IPR011009">
    <property type="entry name" value="Kinase-like_dom_sf"/>
</dbReference>
<accession>A0A2H1C294</accession>
<dbReference type="GO" id="GO:0005524">
    <property type="term" value="F:ATP binding"/>
    <property type="evidence" value="ECO:0007669"/>
    <property type="project" value="InterPro"/>
</dbReference>
<keyword evidence="1" id="KW-0418">Kinase</keyword>
<dbReference type="Gene3D" id="1.10.510.10">
    <property type="entry name" value="Transferase(Phosphotransferase) domain 1"/>
    <property type="match status" value="1"/>
</dbReference>
<dbReference type="InterPro" id="IPR000719">
    <property type="entry name" value="Prot_kinase_dom"/>
</dbReference>
<protein>
    <submittedName>
        <fullName evidence="1">Ca2+/calmodulin-dependent protein kinase</fullName>
    </submittedName>
</protein>
<dbReference type="AlphaFoldDB" id="A0A2H1C294"/>
<name>A0A2H1C294_FASHE</name>
<keyword evidence="2" id="KW-1185">Reference proteome</keyword>
<dbReference type="PROSITE" id="PS50011">
    <property type="entry name" value="PROTEIN_KINASE_DOM"/>
    <property type="match status" value="1"/>
</dbReference>
<dbReference type="Pfam" id="PF07714">
    <property type="entry name" value="PK_Tyr_Ser-Thr"/>
    <property type="match status" value="1"/>
</dbReference>
<sequence length="369" mass="42124">MLISQEESSANFIQPVQQSIFDEDKLLVYRELYYNGFSSIIAARDLTSGAAVAVKKVEFSFFKPCPFSITKLKENYANKINEQAAKIRAITHTSVVKLMEYVIEPKRVTIMTEMCMFGDLFNWMLQQAQLRVRDICLVVQNIFQALRFLHSQGYVHGALSPTTVLFQSVSPQSVTIMPDLSVRAEVLKLARVEPPIMDHFAPECLKTNTLEQGEDNKKTIEDGFATDQCTSTKASDIWSVGIIAHIAFTGKAPFRGRNAFELLKNIEATNGESRNEMFHTLSSLIRNQVNRSLSVNPETRLTAEEGSEVYWFDDEETKNDNRNILMTIEYELLSTCRRYRNQGRQVFENVFRKFNVSSTSLPENALHER</sequence>
<comment type="caution">
    <text evidence="1">The sequence shown here is derived from an EMBL/GenBank/DDBJ whole genome shotgun (WGS) entry which is preliminary data.</text>
</comment>
<keyword evidence="1" id="KW-0808">Transferase</keyword>
<dbReference type="Gene3D" id="3.30.200.20">
    <property type="entry name" value="Phosphorylase Kinase, domain 1"/>
    <property type="match status" value="1"/>
</dbReference>
<dbReference type="Proteomes" id="UP000230066">
    <property type="component" value="Unassembled WGS sequence"/>
</dbReference>
<dbReference type="PANTHER" id="PTHR24347">
    <property type="entry name" value="SERINE/THREONINE-PROTEIN KINASE"/>
    <property type="match status" value="1"/>
</dbReference>
<evidence type="ECO:0000313" key="2">
    <source>
        <dbReference type="Proteomes" id="UP000230066"/>
    </source>
</evidence>
<dbReference type="InterPro" id="IPR001245">
    <property type="entry name" value="Ser-Thr/Tyr_kinase_cat_dom"/>
</dbReference>